<dbReference type="PROSITE" id="PS51208">
    <property type="entry name" value="AUTOTRANSPORTER"/>
    <property type="match status" value="1"/>
</dbReference>
<feature type="compositionally biased region" description="Polar residues" evidence="1">
    <location>
        <begin position="960"/>
        <end position="974"/>
    </location>
</feature>
<proteinExistence type="predicted"/>
<feature type="domain" description="Autotransporter" evidence="2">
    <location>
        <begin position="562"/>
        <end position="845"/>
    </location>
</feature>
<reference evidence="3 4" key="1">
    <citation type="submission" date="2018-04" db="EMBL/GenBank/DDBJ databases">
        <title>Novel Campyloabacter and Helicobacter Species and Strains.</title>
        <authorList>
            <person name="Mannion A.J."/>
            <person name="Shen Z."/>
            <person name="Fox J.G."/>
        </authorList>
    </citation>
    <scope>NUCLEOTIDE SEQUENCE [LARGE SCALE GENOMIC DNA]</scope>
    <source>
        <strain evidence="3 4">MIT 04-9366</strain>
    </source>
</reference>
<dbReference type="InterPro" id="IPR006315">
    <property type="entry name" value="OM_autotransptr_brl_dom"/>
</dbReference>
<dbReference type="Gene3D" id="2.40.128.130">
    <property type="entry name" value="Autotransporter beta-domain"/>
    <property type="match status" value="1"/>
</dbReference>
<evidence type="ECO:0000313" key="3">
    <source>
        <dbReference type="EMBL" id="RDU72079.1"/>
    </source>
</evidence>
<evidence type="ECO:0000313" key="4">
    <source>
        <dbReference type="Proteomes" id="UP000257045"/>
    </source>
</evidence>
<feature type="region of interest" description="Disordered" evidence="1">
    <location>
        <begin position="928"/>
        <end position="974"/>
    </location>
</feature>
<gene>
    <name evidence="3" type="ORF">CQA58_00295</name>
</gene>
<protein>
    <recommendedName>
        <fullName evidence="2">Autotransporter domain-containing protein</fullName>
    </recommendedName>
</protein>
<dbReference type="NCBIfam" id="TIGR01414">
    <property type="entry name" value="autotrans_barl"/>
    <property type="match status" value="1"/>
</dbReference>
<dbReference type="OrthoDB" id="5316376at2"/>
<dbReference type="InterPro" id="IPR005546">
    <property type="entry name" value="Autotransporte_beta"/>
</dbReference>
<dbReference type="SUPFAM" id="SSF103515">
    <property type="entry name" value="Autotransporter"/>
    <property type="match status" value="1"/>
</dbReference>
<evidence type="ECO:0000259" key="2">
    <source>
        <dbReference type="PROSITE" id="PS51208"/>
    </source>
</evidence>
<dbReference type="SMART" id="SM00869">
    <property type="entry name" value="Autotransporter"/>
    <property type="match status" value="1"/>
</dbReference>
<accession>A0A3D8J3M5</accession>
<comment type="caution">
    <text evidence="3">The sequence shown here is derived from an EMBL/GenBank/DDBJ whole genome shotgun (WGS) entry which is preliminary data.</text>
</comment>
<dbReference type="Proteomes" id="UP000257045">
    <property type="component" value="Unassembled WGS sequence"/>
</dbReference>
<evidence type="ECO:0000256" key="1">
    <source>
        <dbReference type="SAM" id="MobiDB-lite"/>
    </source>
</evidence>
<dbReference type="EMBL" id="NXLV01000001">
    <property type="protein sequence ID" value="RDU72079.1"/>
    <property type="molecule type" value="Genomic_DNA"/>
</dbReference>
<dbReference type="GO" id="GO:0019867">
    <property type="term" value="C:outer membrane"/>
    <property type="evidence" value="ECO:0007669"/>
    <property type="project" value="InterPro"/>
</dbReference>
<sequence length="986" mass="110694">MKKFLRIGFFSVALSQCLYGVNATQWWELDKANNPQPQPPANPTITDPLTIYEDSTLNITTTTNPTAGSQYFNGSVNFDHNLTINLTTQGQATNQTTMIYRLNGEGMKDFNGVGSLTLSIDSQGMYAKSIFNFDNANSGLNLNVKTTITATEGSQIFSIFRNGGSTININNDFIVDLSKATGTLNDANANEGITGAKTIFDTAGTTNVNTGGNAKIQLTGDIANFGGTTTINLTNTDSFFKGRVEAVNTSTTNFNLQGGSSAEINLTSHNRNNGSPNFILTLSGDSIAKITTGIKSQAAQLNFSVNHSSLYADFNYLADNLPAQGNITINNEGTWFLGQSNTINLLTINNPQANLTKDNFEHLRNLASVDFRYRDQGATARTTTTLDEATRYTLSTTQILGENGVFRLFGVFNRDGWTKLTDQATNTLTETIATDQIITNQLFNTHYIQLFWNANNFDKSLLNTNLEDDKIIVAKQTTMAGGNDFIGAITPIGVYNYITNLKKEIYNGANGAPEGWQWIVSNVQRADNSYLSRLLDSLFQSQFRIEKTQIDTLNLRMGELRKLDRVHSVWIRTKYGRLGSKETDQTIGSWDEYASLWLGYDQNFYVLGGKNFFGGSFDVQFFNAYGLPSEDDTSNPSYTGKSQSYGFSIYDTYFFDFGFYIDALAKYYFTHNRFTIASEVLAGNIPDFFTHNFLASLEIGQRFSLPLNFYIKPDAGISFAFNSGQDWTFKDWSNQNIKARLDFNTPINLRTGLTAGWTFNSRGYEGDLYIGTSFEYDFNTGGDLRLEDFLDKMTLSHAGNFNWRINAGTNIILNEYWRIYFDIDTAFFGTINSTFTLNGGVRINFGRLHPQMPYIPPRFEAPEDFRKYPAYRRTIPEVQNYETQNILDNYKGMTKIRKLPPKIEVKNKPYNQDTTPKAESLQQFSITPQVQKQPQGEPVFIDNPQEINAPSKNYKREQNVPISPTVIPQNNRSMQEIKENLNRGFQ</sequence>
<name>A0A3D8J3M5_9HELI</name>
<dbReference type="InterPro" id="IPR036709">
    <property type="entry name" value="Autotransporte_beta_dom_sf"/>
</dbReference>
<organism evidence="3 4">
    <name type="scientific">Helicobacter brantae</name>
    <dbReference type="NCBI Taxonomy" id="375927"/>
    <lineage>
        <taxon>Bacteria</taxon>
        <taxon>Pseudomonadati</taxon>
        <taxon>Campylobacterota</taxon>
        <taxon>Epsilonproteobacteria</taxon>
        <taxon>Campylobacterales</taxon>
        <taxon>Helicobacteraceae</taxon>
        <taxon>Helicobacter</taxon>
    </lineage>
</organism>
<keyword evidence="4" id="KW-1185">Reference proteome</keyword>
<dbReference type="RefSeq" id="WP_115568709.1">
    <property type="nucleotide sequence ID" value="NZ_NXLV01000001.1"/>
</dbReference>
<dbReference type="Pfam" id="PF03797">
    <property type="entry name" value="Autotransporter"/>
    <property type="match status" value="1"/>
</dbReference>
<dbReference type="AlphaFoldDB" id="A0A3D8J3M5"/>